<dbReference type="PROSITE" id="PS00108">
    <property type="entry name" value="PROTEIN_KINASE_ST"/>
    <property type="match status" value="1"/>
</dbReference>
<dbReference type="GO" id="GO:0000922">
    <property type="term" value="C:spindle pole"/>
    <property type="evidence" value="ECO:0007669"/>
    <property type="project" value="TreeGrafter"/>
</dbReference>
<dbReference type="InterPro" id="IPR008271">
    <property type="entry name" value="Ser/Thr_kinase_AS"/>
</dbReference>
<keyword evidence="4" id="KW-0723">Serine/threonine-protein kinase</keyword>
<dbReference type="GO" id="GO:0005634">
    <property type="term" value="C:nucleus"/>
    <property type="evidence" value="ECO:0007669"/>
    <property type="project" value="TreeGrafter"/>
</dbReference>
<accession>A0AAN7SGU3</accession>
<evidence type="ECO:0000259" key="12">
    <source>
        <dbReference type="PROSITE" id="PS50011"/>
    </source>
</evidence>
<dbReference type="AlphaFoldDB" id="A0AAN7SGU3"/>
<dbReference type="EC" id="2.7.11.21" evidence="2"/>
<reference evidence="15" key="1">
    <citation type="submission" date="2023-01" db="EMBL/GenBank/DDBJ databases">
        <title>Key to firefly adult light organ development and bioluminescence: homeobox transcription factors regulate luciferase expression and transportation to peroxisome.</title>
        <authorList>
            <person name="Fu X."/>
        </authorList>
    </citation>
    <scope>NUCLEOTIDE SEQUENCE [LARGE SCALE GENOMIC DNA]</scope>
</reference>
<evidence type="ECO:0000256" key="8">
    <source>
        <dbReference type="ARBA" id="ARBA00022777"/>
    </source>
</evidence>
<dbReference type="PROSITE" id="PS50078">
    <property type="entry name" value="POLO_BOX"/>
    <property type="match status" value="2"/>
</dbReference>
<dbReference type="SUPFAM" id="SSF82615">
    <property type="entry name" value="Polo-box domain"/>
    <property type="match status" value="2"/>
</dbReference>
<dbReference type="CDD" id="cd13118">
    <property type="entry name" value="POLO_box_1"/>
    <property type="match status" value="1"/>
</dbReference>
<dbReference type="PANTHER" id="PTHR24345:SF93">
    <property type="entry name" value="SERINE_THREONINE-PROTEIN KINASE PLK1"/>
    <property type="match status" value="1"/>
</dbReference>
<dbReference type="InterPro" id="IPR033695">
    <property type="entry name" value="POLO_box_2"/>
</dbReference>
<evidence type="ECO:0000256" key="11">
    <source>
        <dbReference type="ARBA" id="ARBA00048347"/>
    </source>
</evidence>
<dbReference type="SMART" id="SM00220">
    <property type="entry name" value="S_TKc"/>
    <property type="match status" value="1"/>
</dbReference>
<comment type="caution">
    <text evidence="14">The sequence shown here is derived from an EMBL/GenBank/DDBJ whole genome shotgun (WGS) entry which is preliminary data.</text>
</comment>
<dbReference type="Pfam" id="PF00069">
    <property type="entry name" value="Pkinase"/>
    <property type="match status" value="1"/>
</dbReference>
<dbReference type="InterPro" id="IPR000719">
    <property type="entry name" value="Prot_kinase_dom"/>
</dbReference>
<organism evidence="14 15">
    <name type="scientific">Aquatica leii</name>
    <dbReference type="NCBI Taxonomy" id="1421715"/>
    <lineage>
        <taxon>Eukaryota</taxon>
        <taxon>Metazoa</taxon>
        <taxon>Ecdysozoa</taxon>
        <taxon>Arthropoda</taxon>
        <taxon>Hexapoda</taxon>
        <taxon>Insecta</taxon>
        <taxon>Pterygota</taxon>
        <taxon>Neoptera</taxon>
        <taxon>Endopterygota</taxon>
        <taxon>Coleoptera</taxon>
        <taxon>Polyphaga</taxon>
        <taxon>Elateriformia</taxon>
        <taxon>Elateroidea</taxon>
        <taxon>Lampyridae</taxon>
        <taxon>Luciolinae</taxon>
        <taxon>Aquatica</taxon>
    </lineage>
</organism>
<dbReference type="Gene3D" id="3.30.1120.30">
    <property type="entry name" value="POLO box domain"/>
    <property type="match status" value="2"/>
</dbReference>
<dbReference type="Pfam" id="PF00659">
    <property type="entry name" value="POLO_box"/>
    <property type="match status" value="2"/>
</dbReference>
<protein>
    <recommendedName>
        <fullName evidence="2">polo kinase</fullName>
        <ecNumber evidence="2">2.7.11.21</ecNumber>
    </recommendedName>
</protein>
<evidence type="ECO:0000256" key="7">
    <source>
        <dbReference type="ARBA" id="ARBA00022741"/>
    </source>
</evidence>
<evidence type="ECO:0000256" key="10">
    <source>
        <dbReference type="ARBA" id="ARBA00047802"/>
    </source>
</evidence>
<dbReference type="PROSITE" id="PS50011">
    <property type="entry name" value="PROTEIN_KINASE_DOM"/>
    <property type="match status" value="1"/>
</dbReference>
<sequence length="578" mass="66209">MSKEEDKHEIPDIIVDVNTRTSYKKGRFFGKGGFAKCYEIIDSTRNRTYAGKIVSKKLMAKQNQRDKMTQEINIHRSLSHKNIVGFHGFFEDSLNVYIILELCRRRSMMELHKRRMTLTEPETRFYIKQIISGVYYLHNNQIIHRDLKLGNLFLNDDLQVKIGDFGLAARIEFEGETKKTLCGTPNYIAPEILNKKGHSFEVDIWSIGCIMYTLLLGKPPFETNSLKETYSRIKKCNYKLAPTISEAARKMIMTMLQSEPKLRPKVQQLAQHEFLTNGYTPTSLPSSCLTMAPRFDHLEKAALRKPLIQINNEYVNDNGMDVDIIQKGHDSIAASGISSVNTPAPTIAPFSAKDNFSTLRQMLTQVIRSKPARNQKFGDEMSDPAAQPIVWISKWVDYSDKYGFGYQLCDDSVGVMFNDTTKLIMLPNGINVHYIEKNGEESYMTIDNYPKPMDKKIKLLSYFNRYMRDHLIKAGASVVREADTLSRIPHLHQWCRSTTGVLMQLNNGTIQVNFTDHTKIIMCPLMAAVTFIDEDKSFRTFRFSSIENNGCSVLLYEKIRYAYDKIIALHDAANNGTK</sequence>
<evidence type="ECO:0000256" key="6">
    <source>
        <dbReference type="ARBA" id="ARBA00022737"/>
    </source>
</evidence>
<evidence type="ECO:0000256" key="2">
    <source>
        <dbReference type="ARBA" id="ARBA00012424"/>
    </source>
</evidence>
<keyword evidence="9" id="KW-0067">ATP-binding</keyword>
<evidence type="ECO:0000256" key="5">
    <source>
        <dbReference type="ARBA" id="ARBA00022679"/>
    </source>
</evidence>
<dbReference type="InterPro" id="IPR033701">
    <property type="entry name" value="POLO_box_1"/>
</dbReference>
<evidence type="ECO:0000313" key="15">
    <source>
        <dbReference type="Proteomes" id="UP001353858"/>
    </source>
</evidence>
<dbReference type="Proteomes" id="UP001353858">
    <property type="component" value="Unassembled WGS sequence"/>
</dbReference>
<dbReference type="GO" id="GO:0005524">
    <property type="term" value="F:ATP binding"/>
    <property type="evidence" value="ECO:0007669"/>
    <property type="project" value="UniProtKB-KW"/>
</dbReference>
<dbReference type="CDD" id="cd14099">
    <property type="entry name" value="STKc_PLK"/>
    <property type="match status" value="1"/>
</dbReference>
<dbReference type="GO" id="GO:0004674">
    <property type="term" value="F:protein serine/threonine kinase activity"/>
    <property type="evidence" value="ECO:0007669"/>
    <property type="project" value="UniProtKB-KW"/>
</dbReference>
<evidence type="ECO:0000259" key="13">
    <source>
        <dbReference type="PROSITE" id="PS50078"/>
    </source>
</evidence>
<evidence type="ECO:0000256" key="1">
    <source>
        <dbReference type="ARBA" id="ARBA00004496"/>
    </source>
</evidence>
<keyword evidence="15" id="KW-1185">Reference proteome</keyword>
<dbReference type="EMBL" id="JARPUR010000003">
    <property type="protein sequence ID" value="KAK4879314.1"/>
    <property type="molecule type" value="Genomic_DNA"/>
</dbReference>
<comment type="catalytic activity">
    <reaction evidence="11">
        <text>L-seryl-[protein] + ATP = O-phospho-L-seryl-[protein] + ADP + H(+)</text>
        <dbReference type="Rhea" id="RHEA:17989"/>
        <dbReference type="Rhea" id="RHEA-COMP:9863"/>
        <dbReference type="Rhea" id="RHEA-COMP:11604"/>
        <dbReference type="ChEBI" id="CHEBI:15378"/>
        <dbReference type="ChEBI" id="CHEBI:29999"/>
        <dbReference type="ChEBI" id="CHEBI:30616"/>
        <dbReference type="ChEBI" id="CHEBI:83421"/>
        <dbReference type="ChEBI" id="CHEBI:456216"/>
        <dbReference type="EC" id="2.7.11.21"/>
    </reaction>
</comment>
<feature type="domain" description="Protein kinase" evidence="12">
    <location>
        <begin position="23"/>
        <end position="275"/>
    </location>
</feature>
<evidence type="ECO:0000256" key="9">
    <source>
        <dbReference type="ARBA" id="ARBA00022840"/>
    </source>
</evidence>
<evidence type="ECO:0000256" key="3">
    <source>
        <dbReference type="ARBA" id="ARBA00022490"/>
    </source>
</evidence>
<keyword evidence="7" id="KW-0547">Nucleotide-binding</keyword>
<name>A0AAN7SGU3_9COLE</name>
<dbReference type="FunFam" id="1.10.510.10:FF:000311">
    <property type="entry name" value="Serine/threonine-protein kinase PLK"/>
    <property type="match status" value="1"/>
</dbReference>
<dbReference type="GO" id="GO:0005813">
    <property type="term" value="C:centrosome"/>
    <property type="evidence" value="ECO:0007669"/>
    <property type="project" value="TreeGrafter"/>
</dbReference>
<dbReference type="SUPFAM" id="SSF56112">
    <property type="entry name" value="Protein kinase-like (PK-like)"/>
    <property type="match status" value="1"/>
</dbReference>
<keyword evidence="8" id="KW-0418">Kinase</keyword>
<dbReference type="InterPro" id="IPR000959">
    <property type="entry name" value="POLO_box_dom"/>
</dbReference>
<dbReference type="GO" id="GO:0005737">
    <property type="term" value="C:cytoplasm"/>
    <property type="evidence" value="ECO:0007669"/>
    <property type="project" value="UniProtKB-SubCell"/>
</dbReference>
<feature type="domain" description="POLO box" evidence="13">
    <location>
        <begin position="490"/>
        <end position="571"/>
    </location>
</feature>
<evidence type="ECO:0000256" key="4">
    <source>
        <dbReference type="ARBA" id="ARBA00022527"/>
    </source>
</evidence>
<dbReference type="GO" id="GO:0007052">
    <property type="term" value="P:mitotic spindle organization"/>
    <property type="evidence" value="ECO:0007669"/>
    <property type="project" value="TreeGrafter"/>
</dbReference>
<proteinExistence type="predicted"/>
<dbReference type="Gene3D" id="1.10.510.10">
    <property type="entry name" value="Transferase(Phosphotransferase) domain 1"/>
    <property type="match status" value="1"/>
</dbReference>
<keyword evidence="5" id="KW-0808">Transferase</keyword>
<dbReference type="GO" id="GO:0000776">
    <property type="term" value="C:kinetochore"/>
    <property type="evidence" value="ECO:0007669"/>
    <property type="project" value="TreeGrafter"/>
</dbReference>
<dbReference type="Gene3D" id="3.30.200.20">
    <property type="entry name" value="Phosphorylase Kinase, domain 1"/>
    <property type="match status" value="1"/>
</dbReference>
<evidence type="ECO:0000313" key="14">
    <source>
        <dbReference type="EMBL" id="KAK4879314.1"/>
    </source>
</evidence>
<dbReference type="InterPro" id="IPR011009">
    <property type="entry name" value="Kinase-like_dom_sf"/>
</dbReference>
<keyword evidence="3" id="KW-0963">Cytoplasm</keyword>
<keyword evidence="6" id="KW-0677">Repeat</keyword>
<gene>
    <name evidence="14" type="ORF">RN001_007460</name>
</gene>
<dbReference type="PANTHER" id="PTHR24345">
    <property type="entry name" value="SERINE/THREONINE-PROTEIN KINASE PLK"/>
    <property type="match status" value="1"/>
</dbReference>
<dbReference type="InterPro" id="IPR036947">
    <property type="entry name" value="POLO_box_dom_sf"/>
</dbReference>
<feature type="domain" description="POLO box" evidence="13">
    <location>
        <begin position="391"/>
        <end position="469"/>
    </location>
</feature>
<dbReference type="CDD" id="cd13117">
    <property type="entry name" value="POLO_box_2"/>
    <property type="match status" value="1"/>
</dbReference>
<comment type="catalytic activity">
    <reaction evidence="10">
        <text>L-threonyl-[protein] + ATP = O-phospho-L-threonyl-[protein] + ADP + H(+)</text>
        <dbReference type="Rhea" id="RHEA:46608"/>
        <dbReference type="Rhea" id="RHEA-COMP:11060"/>
        <dbReference type="Rhea" id="RHEA-COMP:11605"/>
        <dbReference type="ChEBI" id="CHEBI:15378"/>
        <dbReference type="ChEBI" id="CHEBI:30013"/>
        <dbReference type="ChEBI" id="CHEBI:30616"/>
        <dbReference type="ChEBI" id="CHEBI:61977"/>
        <dbReference type="ChEBI" id="CHEBI:456216"/>
        <dbReference type="EC" id="2.7.11.21"/>
    </reaction>
</comment>
<dbReference type="FunFam" id="3.30.200.20:FF:000284">
    <property type="entry name" value="Serine/threonine-protein kinase PLK"/>
    <property type="match status" value="1"/>
</dbReference>
<comment type="subcellular location">
    <subcellularLocation>
        <location evidence="1">Cytoplasm</location>
    </subcellularLocation>
</comment>
<dbReference type="FunFam" id="3.30.1120.30:FF:000001">
    <property type="entry name" value="Serine/threonine-protein kinase PLK"/>
    <property type="match status" value="1"/>
</dbReference>